<proteinExistence type="inferred from homology"/>
<dbReference type="FunCoup" id="A0A1I7VKD9">
    <property type="interactions" value="2890"/>
</dbReference>
<comment type="similarity">
    <text evidence="8">Belongs to the CNOT1 family.</text>
</comment>
<evidence type="ECO:0000313" key="12">
    <source>
        <dbReference type="Proteomes" id="UP000095285"/>
    </source>
</evidence>
<organism evidence="12 13">
    <name type="scientific">Loa loa</name>
    <name type="common">Eye worm</name>
    <name type="synonym">Filaria loa</name>
    <dbReference type="NCBI Taxonomy" id="7209"/>
    <lineage>
        <taxon>Eukaryota</taxon>
        <taxon>Metazoa</taxon>
        <taxon>Ecdysozoa</taxon>
        <taxon>Nematoda</taxon>
        <taxon>Chromadorea</taxon>
        <taxon>Rhabditida</taxon>
        <taxon>Spirurina</taxon>
        <taxon>Spiruromorpha</taxon>
        <taxon>Filarioidea</taxon>
        <taxon>Onchocercidae</taxon>
        <taxon>Loa</taxon>
    </lineage>
</organism>
<dbReference type="InterPro" id="IPR040398">
    <property type="entry name" value="Not1"/>
</dbReference>
<dbReference type="InterPro" id="IPR032193">
    <property type="entry name" value="CNOT1_TTP_bind"/>
</dbReference>
<keyword evidence="5" id="KW-0805">Transcription regulation</keyword>
<dbReference type="Pfam" id="PF16415">
    <property type="entry name" value="CNOT1_CAF1_bind"/>
    <property type="match status" value="1"/>
</dbReference>
<dbReference type="GO" id="GO:0005634">
    <property type="term" value="C:nucleus"/>
    <property type="evidence" value="ECO:0007669"/>
    <property type="project" value="UniProtKB-SubCell"/>
</dbReference>
<protein>
    <submittedName>
        <fullName evidence="13">CCR4-Not complex component</fullName>
    </submittedName>
</protein>
<reference evidence="13" key="2">
    <citation type="submission" date="2016-11" db="UniProtKB">
        <authorList>
            <consortium name="WormBaseParasite"/>
        </authorList>
    </citation>
    <scope>IDENTIFICATION</scope>
</reference>
<evidence type="ECO:0000256" key="10">
    <source>
        <dbReference type="SAM" id="MobiDB-lite"/>
    </source>
</evidence>
<evidence type="ECO:0000256" key="3">
    <source>
        <dbReference type="ARBA" id="ARBA00022491"/>
    </source>
</evidence>
<dbReference type="SMART" id="SM00753">
    <property type="entry name" value="PAM"/>
    <property type="match status" value="1"/>
</dbReference>
<dbReference type="FunFam" id="1.25.40.790:FF:000001">
    <property type="entry name" value="Ccr4-not transcription complex subunit 1 isoform"/>
    <property type="match status" value="1"/>
</dbReference>
<dbReference type="InterPro" id="IPR055454">
    <property type="entry name" value="CNOT1-like_NOT1_connector"/>
</dbReference>
<dbReference type="Pfam" id="PF12842">
    <property type="entry name" value="DUF3819"/>
    <property type="match status" value="1"/>
</dbReference>
<dbReference type="eggNOG" id="KOG1831">
    <property type="taxonomic scope" value="Eukaryota"/>
</dbReference>
<dbReference type="Gene3D" id="1.25.40.800">
    <property type="match status" value="1"/>
</dbReference>
<evidence type="ECO:0000259" key="11">
    <source>
        <dbReference type="PROSITE" id="PS50250"/>
    </source>
</evidence>
<dbReference type="InterPro" id="IPR007196">
    <property type="entry name" value="CCR4-Not_Not1_C"/>
</dbReference>
<reference evidence="12" key="1">
    <citation type="submission" date="2012-04" db="EMBL/GenBank/DDBJ databases">
        <title>The Genome Sequence of Loa loa.</title>
        <authorList>
            <consortium name="The Broad Institute Genome Sequencing Platform"/>
            <consortium name="Broad Institute Genome Sequencing Center for Infectious Disease"/>
            <person name="Nutman T.B."/>
            <person name="Fink D.L."/>
            <person name="Russ C."/>
            <person name="Young S."/>
            <person name="Zeng Q."/>
            <person name="Gargeya S."/>
            <person name="Alvarado L."/>
            <person name="Berlin A."/>
            <person name="Chapman S.B."/>
            <person name="Chen Z."/>
            <person name="Freedman E."/>
            <person name="Gellesch M."/>
            <person name="Goldberg J."/>
            <person name="Griggs A."/>
            <person name="Gujja S."/>
            <person name="Heilman E.R."/>
            <person name="Heiman D."/>
            <person name="Howarth C."/>
            <person name="Mehta T."/>
            <person name="Neiman D."/>
            <person name="Pearson M."/>
            <person name="Roberts A."/>
            <person name="Saif S."/>
            <person name="Shea T."/>
            <person name="Shenoy N."/>
            <person name="Sisk P."/>
            <person name="Stolte C."/>
            <person name="Sykes S."/>
            <person name="White J."/>
            <person name="Yandava C."/>
            <person name="Haas B."/>
            <person name="Henn M.R."/>
            <person name="Nusbaum C."/>
            <person name="Birren B."/>
        </authorList>
    </citation>
    <scope>NUCLEOTIDE SEQUENCE [LARGE SCALE GENOMIC DNA]</scope>
</reference>
<dbReference type="InParanoid" id="A0A1I7VKD9"/>
<dbReference type="Gene3D" id="1.25.40.180">
    <property type="match status" value="1"/>
</dbReference>
<dbReference type="PANTHER" id="PTHR13162:SF8">
    <property type="entry name" value="CCR4-NOT TRANSCRIPTION COMPLEX SUBUNIT 1"/>
    <property type="match status" value="1"/>
</dbReference>
<feature type="compositionally biased region" description="Low complexity" evidence="10">
    <location>
        <begin position="838"/>
        <end position="861"/>
    </location>
</feature>
<feature type="domain" description="PCI" evidence="11">
    <location>
        <begin position="221"/>
        <end position="390"/>
    </location>
</feature>
<keyword evidence="12" id="KW-1185">Reference proteome</keyword>
<evidence type="ECO:0000256" key="9">
    <source>
        <dbReference type="ARBA" id="ARBA00062507"/>
    </source>
</evidence>
<dbReference type="GO" id="GO:0017148">
    <property type="term" value="P:negative regulation of translation"/>
    <property type="evidence" value="ECO:0007669"/>
    <property type="project" value="InterPro"/>
</dbReference>
<dbReference type="WBParaSite" id="EN70_3492">
    <property type="protein sequence ID" value="EN70_3492"/>
    <property type="gene ID" value="EN70_3492"/>
</dbReference>
<evidence type="ECO:0000256" key="8">
    <source>
        <dbReference type="ARBA" id="ARBA00025717"/>
    </source>
</evidence>
<dbReference type="InterPro" id="IPR000717">
    <property type="entry name" value="PCI_dom"/>
</dbReference>
<dbReference type="GO" id="GO:0000502">
    <property type="term" value="C:proteasome complex"/>
    <property type="evidence" value="ECO:0007669"/>
    <property type="project" value="UniProtKB-KW"/>
</dbReference>
<dbReference type="Pfam" id="PF16417">
    <property type="entry name" value="CNOT1_TTP_bind"/>
    <property type="match status" value="1"/>
</dbReference>
<dbReference type="FunFam" id="1.25.40.800:FF:000001">
    <property type="entry name" value="CCR4-NOT transcription complex subunit 1"/>
    <property type="match status" value="1"/>
</dbReference>
<evidence type="ECO:0000256" key="2">
    <source>
        <dbReference type="ARBA" id="ARBA00007454"/>
    </source>
</evidence>
<dbReference type="InterPro" id="IPR040780">
    <property type="entry name" value="Rpn6_C_helix"/>
</dbReference>
<accession>A0A1I7VKD9</accession>
<dbReference type="Pfam" id="PF04054">
    <property type="entry name" value="Not1"/>
    <property type="match status" value="1"/>
</dbReference>
<feature type="region of interest" description="Disordered" evidence="10">
    <location>
        <begin position="1428"/>
        <end position="1447"/>
    </location>
</feature>
<keyword evidence="3" id="KW-0678">Repressor</keyword>
<comment type="subcellular location">
    <subcellularLocation>
        <location evidence="1">Nucleus</location>
    </subcellularLocation>
</comment>
<dbReference type="SUPFAM" id="SSF46785">
    <property type="entry name" value="Winged helix' DNA-binding domain"/>
    <property type="match status" value="1"/>
</dbReference>
<dbReference type="STRING" id="7209.A0A1I7VKD9"/>
<comment type="subunit">
    <text evidence="9">Component of the lid subcomplex of the 19S proteasome regulatory particle complex (also named PA700 complex). The 26S proteasome consists of a 20S proteasome core and two 19S regulatory subunits.</text>
</comment>
<dbReference type="GO" id="GO:0000288">
    <property type="term" value="P:nuclear-transcribed mRNA catabolic process, deadenylation-dependent decay"/>
    <property type="evidence" value="ECO:0007669"/>
    <property type="project" value="TreeGrafter"/>
</dbReference>
<dbReference type="InterPro" id="IPR038535">
    <property type="entry name" value="CNOT1_TTP_bind_sf"/>
</dbReference>
<dbReference type="Gene3D" id="1.25.40.840">
    <property type="entry name" value="CCR4-NOT transcription complex subunit 1 TTP binding domain"/>
    <property type="match status" value="1"/>
</dbReference>
<evidence type="ECO:0000256" key="1">
    <source>
        <dbReference type="ARBA" id="ARBA00004123"/>
    </source>
</evidence>
<feature type="region of interest" description="Disordered" evidence="10">
    <location>
        <begin position="834"/>
        <end position="861"/>
    </location>
</feature>
<dbReference type="GO" id="GO:0000932">
    <property type="term" value="C:P-body"/>
    <property type="evidence" value="ECO:0007669"/>
    <property type="project" value="TreeGrafter"/>
</dbReference>
<evidence type="ECO:0000256" key="4">
    <source>
        <dbReference type="ARBA" id="ARBA00022942"/>
    </source>
</evidence>
<dbReference type="Gene3D" id="1.25.40.570">
    <property type="match status" value="1"/>
</dbReference>
<dbReference type="InterPro" id="IPR040773">
    <property type="entry name" value="Rpn6_N"/>
</dbReference>
<sequence length="3057" mass="341093">MSGGTAMDTMSSAPHMNEDNAIRYLTSFVKSPVNDEADIKKKEESIMELGNMLAKNKRTQELRKMIENTRPFLVSLGKAKAAKLVRNLVDLCLMIDNQDGDIKVDLCKECIQWATEQNRTFLRQTLQARLVRLYNDLRRFTQAQHLANQLVRELKKVDDKDVIVEVQLEESKACYHLGNLSKARAALTSARTTANSIYMPPRMQAALDMQSGILHAASERDFKTAFSYFYEAFEGYDTVNDKQDAIRALKYMLLSKIMLDSPEEVSTILSAKLALKYSGLDLDAMRAVAEAAKKRSLADFNAAFGSFRDELQCDAVVKKHFNSLSDSMLEKDLCRIIEPYSYVQLEHIASKIGLTRDKVEKKLSQMILDRKFSGSLHQGEGMLIVYDLAPVDKTYEAAVEAIHAMSEVVDALYQRSASVHVSRLLMSISVTPTSIALASIDRLLVIAAEKFDSNNPDSLFDKDFLNHLFVAPFSTESGIVDQYVFRVLLDNIITSNTLLSDCLPASNPTNTAARSVSVSTVAFQKQQSLAIQQQPRSSSARKYNLQLKDNFCAYVIRQQLKNCIKDPTATSIRLFYRFVEVLEERLVEIRYSLLGRFLETLLVSLLSVDPSIQVLVGLILFSSSLVPQTTKGLGQYLRVVFRTLFEATRKDNSAVSDCALSTEFIHQLFTSLFSTQIIEFVAIDQQSVICFLKIFEKELAIRGITLIRTLPPLQLILTAAPEGNSKVSLSSAGSDHLSPFDYVDLEDKDLDEIMDSLAYQNPNLLAQQIQEIGTTFTLSVKSCRQHLISLNSGDGTILNAVNLSRVIVMMINTCSGSNMQQSVQPSILWDHRSGSVPATGTSSSAESLSTTTSGLSENSASVNSSQSMQQITWNAKNFANAIRELAPNLNWSEIIMHLDQTNFIVRTKAQLQLLTAILLEGLGSNPFPIGLLYREWNFHKYGQLSWIEQILQNPDVFCFSDYPHKAVNLTPLKVQPEETRELSNWRCLDLVDTLIRLGEVRKLVNGVMNILHKPTSTCPDVLLLALLQMQLPSSNLRIHLMQMLIPTLIGNHPNAVPVLNVVWNCEDKVQLRPTILTALCNYYMKSPDDQAKLSRILEVAHELKPDGLAELFNVPQFPFTIDLACLASRRDFLKLDKWVDDKLAVYGDAFASQIICYIRRRLPAGMVNSSVLPQETIRALLNALSRTTCMSSASVNDLSSLCCQIPGLKNSEGRLSAISTSRTQLSAAGAAHSSTSNVFSSGIGTPSVPVQQLTGSFGNFPFGTTGFGASNRDMLAAAQQMQNRQHQQGNLPGSVQIFGSGTGTNLCVPGSTTGPFPQANDLLKATNAANVLQPNFNGSHALSMSPSGQMMRTGFMSTGIPTTQTRSGPGAGGPGWSMPVGIPGTGGVRTTPGSTSGPSSALDFRVPPGAPGSAGNILNGNSSFVHNAAGQQQQQQQASGGSPGRITVPPAPMDDLTSVQFSEEIQNEANMYFQQIYSQHMQMPVADFVERLKQFKASNVQRDKDILACVVKNLFEEYRFFHEYPERELRTTAEVYGSIIREGVISNLQFATAVRKVIESLQAEPGSMLWTFGIVALNACRTKLSLYPKVCVMIANQRNFQHFPQNLKDYVTSGIQGQQPHVPGRETPNWQPQQRTITDMNRALAARSGSSVLSVTSVDTLVNATEKEGSQIKQPSETVMEKVAFLFNNLSQINLPKKVEEIKIMIEELDDNFIRWLAQYLVMKRVSIEQNFQPLYNLFLLAIENRKLEEFVKLETFRNIKILLRSDKRQAATNFGDRQLLKNLGLWLGAITIARDHPIVTSDLDMKSLLMEAYYKGQQELLFVVPFIAKILVSCSKSQIFGPNCAWIKAIFKILAELHNQPDLKLNLKFEIEVLCKELGVDLSKLTIEDVLKDTERLIRLPQQLGDLKMLKPPELQMAASPVPAVRVNSEASAEVVAGIPQTATADVDHLIGNLSSITMPRSQSPSGTQVQTPAHFHYHDINIVSFDGLTPHLKLSASLPLFQLNPQLKHVVRPAISHAIKELIGPVTERAIRIAMHVTEHICKKDFALEPDEQKMRRASQHMIRAMTAGMASITCREPLSSTILGFLKTAFTNSLRCNITPEQQKLIDEAATTIAEDNVELATNFIVKTACEKATPEMDKRLESEFTTRKQYRVEGRQYADPVALARAQQMPEKIRLRVGSVTNHQMVVYDEFSSRICGFKPTTAEDMIVDFSIMKSSTPTTMQPVIQQPGMDKEVEQFVTALQMLVHDIDSILSAYGVPNYRASAAIANIRDAVSQLASNPREPIQMHNCIQRIVEQVLCAYRNAEFQQHQLPPPEVDWNRRLKDIFLQLCRILLTQIPLGDLARRMTRVIVDCRLDYRFNVDAMDLLAKHMLIQMNVYDQNLALLIDSGSNFEALIFAQRFLKLLTMSNPTHSRQAVSESMPLTMEQLAKAQQFGQNRPTPESFATAAVPLGNEVGLIGSRGVTSLPPPSTITDRVHNSLPAALAASAPPSGPIGSGTHLRSDNNVDDGAELQSKVEMILREWIQLCYTPQAQKEPQQALAQIVHVMHEQGVISTDEMITRFFRLCTEMCVDVSYRLIKNDVSGHPTTVVRQRCYYTLDAFVKLTCLMIKHSDGSQYQTKINLLKKVLNIITNVLHLDHEVRGTDFHAMPYQRILIIMFNELTAPDPALDVISWHILEAFGQALFILQPRRVPGFAYAWLDIIGHRNFIGRLLKESAEPMKTAAMYTQLIICHLKFLAPFLRNIQLPKSIAMMYKGTLRVLLVILHDFPELLCEYHIVICDTIPPNCVQLRNLVLSAYPKNMRLPDPFGSNLKVDSLLEMTQEPKMNINMAAIIPPDLRTQLDDYLNTRSSVDFHANLPSLLQVSNIAGSKYNTTVMNAVVIYVGMRAIQAIHEKQQCITMTTIAHTAYMDIFQNLAVSLCTEGRYLLFNAIANQLRYPNSHTHYFSCTLLYLFLEANTEVIQEQITRILFERLVALRPHPWGLLITFIELIKNPSYSFWKHEFVRCAPEIERLFQSVANSCMGSNARHINANAPHASQLPAGSSPQAIQNVQ</sequence>
<dbReference type="InterPro" id="IPR036390">
    <property type="entry name" value="WH_DNA-bd_sf"/>
</dbReference>
<dbReference type="PROSITE" id="PS50250">
    <property type="entry name" value="PCI"/>
    <property type="match status" value="1"/>
</dbReference>
<name>A0A1I7VKD9_LOALO</name>
<dbReference type="GO" id="GO:0060090">
    <property type="term" value="F:molecular adaptor activity"/>
    <property type="evidence" value="ECO:0007669"/>
    <property type="project" value="TreeGrafter"/>
</dbReference>
<keyword evidence="6" id="KW-0804">Transcription</keyword>
<evidence type="ECO:0000313" key="13">
    <source>
        <dbReference type="WBParaSite" id="EN70_3492"/>
    </source>
</evidence>
<dbReference type="Pfam" id="PF01399">
    <property type="entry name" value="PCI"/>
    <property type="match status" value="1"/>
</dbReference>
<comment type="similarity">
    <text evidence="2">Belongs to the proteasome subunit S9 family.</text>
</comment>
<dbReference type="GO" id="GO:0030015">
    <property type="term" value="C:CCR4-NOT core complex"/>
    <property type="evidence" value="ECO:0007669"/>
    <property type="project" value="InterPro"/>
</dbReference>
<evidence type="ECO:0000256" key="7">
    <source>
        <dbReference type="ARBA" id="ARBA00023242"/>
    </source>
</evidence>
<dbReference type="Pfam" id="PF16418">
    <property type="entry name" value="CNOT1_HEAT"/>
    <property type="match status" value="1"/>
</dbReference>
<dbReference type="Proteomes" id="UP000095285">
    <property type="component" value="Unassembled WGS sequence"/>
</dbReference>
<feature type="compositionally biased region" description="Low complexity" evidence="10">
    <location>
        <begin position="1428"/>
        <end position="1440"/>
    </location>
</feature>
<dbReference type="Pfam" id="PF18503">
    <property type="entry name" value="RPN6_C_helix"/>
    <property type="match status" value="1"/>
</dbReference>
<dbReference type="OrthoDB" id="1933107at2759"/>
<dbReference type="SMART" id="SM00088">
    <property type="entry name" value="PINT"/>
    <property type="match status" value="1"/>
</dbReference>
<dbReference type="InterPro" id="IPR024557">
    <property type="entry name" value="CNOT1_dom_4"/>
</dbReference>
<dbReference type="InterPro" id="IPR032194">
    <property type="entry name" value="CNOT1_HEAT"/>
</dbReference>
<gene>
    <name evidence="13" type="primary">LOAG_17788</name>
</gene>
<keyword evidence="7" id="KW-0539">Nucleus</keyword>
<evidence type="ECO:0000256" key="6">
    <source>
        <dbReference type="ARBA" id="ARBA00023163"/>
    </source>
</evidence>
<dbReference type="InterPro" id="IPR032191">
    <property type="entry name" value="CNOT1_CAF1_bind"/>
</dbReference>
<dbReference type="Gene3D" id="1.25.40.790">
    <property type="match status" value="1"/>
</dbReference>
<dbReference type="Pfam" id="PF18055">
    <property type="entry name" value="RPN6_N"/>
    <property type="match status" value="1"/>
</dbReference>
<keyword evidence="4" id="KW-0647">Proteasome</keyword>
<evidence type="ECO:0000256" key="5">
    <source>
        <dbReference type="ARBA" id="ARBA00023015"/>
    </source>
</evidence>
<dbReference type="PANTHER" id="PTHR13162">
    <property type="entry name" value="CCR4-NOT TRANSCRIPTION COMPLEX"/>
    <property type="match status" value="1"/>
</dbReference>
<dbReference type="Pfam" id="PF25097">
    <property type="entry name" value="ARM_Cnot1"/>
    <property type="match status" value="1"/>
</dbReference>
<dbReference type="FunFam" id="1.25.40.570:FF:000016">
    <property type="entry name" value="26S proteasome regulatory subunit"/>
    <property type="match status" value="1"/>
</dbReference>